<reference evidence="2" key="2">
    <citation type="journal article" date="2015" name="Fish Shellfish Immunol.">
        <title>Early steps in the European eel (Anguilla anguilla)-Vibrio vulnificus interaction in the gills: Role of the RtxA13 toxin.</title>
        <authorList>
            <person name="Callol A."/>
            <person name="Pajuelo D."/>
            <person name="Ebbesson L."/>
            <person name="Teles M."/>
            <person name="MacKenzie S."/>
            <person name="Amaro C."/>
        </authorList>
    </citation>
    <scope>NUCLEOTIDE SEQUENCE</scope>
</reference>
<evidence type="ECO:0000256" key="1">
    <source>
        <dbReference type="SAM" id="SignalP"/>
    </source>
</evidence>
<dbReference type="AlphaFoldDB" id="A0A0E9WER1"/>
<feature type="chain" id="PRO_5002434440" evidence="1">
    <location>
        <begin position="19"/>
        <end position="47"/>
    </location>
</feature>
<reference evidence="2" key="1">
    <citation type="submission" date="2014-11" db="EMBL/GenBank/DDBJ databases">
        <authorList>
            <person name="Amaro Gonzalez C."/>
        </authorList>
    </citation>
    <scope>NUCLEOTIDE SEQUENCE</scope>
</reference>
<name>A0A0E9WER1_ANGAN</name>
<evidence type="ECO:0000313" key="2">
    <source>
        <dbReference type="EMBL" id="JAH88874.1"/>
    </source>
</evidence>
<accession>A0A0E9WER1</accession>
<feature type="signal peptide" evidence="1">
    <location>
        <begin position="1"/>
        <end position="18"/>
    </location>
</feature>
<proteinExistence type="predicted"/>
<sequence>MMFGKDVIFHLFFPHLLCWSCFSPFKRKFGAFFFFLQKTECSSLKLN</sequence>
<protein>
    <submittedName>
        <fullName evidence="2">Uncharacterized protein</fullName>
    </submittedName>
</protein>
<organism evidence="2">
    <name type="scientific">Anguilla anguilla</name>
    <name type="common">European freshwater eel</name>
    <name type="synonym">Muraena anguilla</name>
    <dbReference type="NCBI Taxonomy" id="7936"/>
    <lineage>
        <taxon>Eukaryota</taxon>
        <taxon>Metazoa</taxon>
        <taxon>Chordata</taxon>
        <taxon>Craniata</taxon>
        <taxon>Vertebrata</taxon>
        <taxon>Euteleostomi</taxon>
        <taxon>Actinopterygii</taxon>
        <taxon>Neopterygii</taxon>
        <taxon>Teleostei</taxon>
        <taxon>Anguilliformes</taxon>
        <taxon>Anguillidae</taxon>
        <taxon>Anguilla</taxon>
    </lineage>
</organism>
<keyword evidence="1" id="KW-0732">Signal</keyword>
<dbReference type="EMBL" id="GBXM01019703">
    <property type="protein sequence ID" value="JAH88874.1"/>
    <property type="molecule type" value="Transcribed_RNA"/>
</dbReference>